<evidence type="ECO:0000313" key="16">
    <source>
        <dbReference type="Proteomes" id="UP000282076"/>
    </source>
</evidence>
<dbReference type="CDD" id="cd06225">
    <property type="entry name" value="HAMP"/>
    <property type="match status" value="1"/>
</dbReference>
<evidence type="ECO:0000259" key="14">
    <source>
        <dbReference type="PROSITE" id="PS50885"/>
    </source>
</evidence>
<comment type="subcellular location">
    <subcellularLocation>
        <location evidence="2">Cell membrane</location>
        <topology evidence="2">Multi-pass membrane protein</topology>
    </subcellularLocation>
</comment>
<keyword evidence="9 13" id="KW-1133">Transmembrane helix</keyword>
<dbReference type="InterPro" id="IPR004358">
    <property type="entry name" value="Sig_transdc_His_kin-like_C"/>
</dbReference>
<dbReference type="SMART" id="SM00304">
    <property type="entry name" value="HAMP"/>
    <property type="match status" value="1"/>
</dbReference>
<sequence length="609" mass="68382">MIKWLKRLLFEKVSTKLTAMIILLIFLSATFISTTYYGSAVSIIGDHVRASTKQGAKQTADYLSLMLTIGTDMGQQIFRNNRLQDALNRERQGNLSVDDKFEVKDSIGQTLNNTIYSSSFVRSIYILREEGESWGSGLFNASKVKRYTLSNHEWYSRVVADQVNETWLPLGYDPFSGGGDNTELVLTLVDAFRDLKTKRTEGVILVNLDGQLLLDAAQRIKLGRTGRWSVVDRTGQVLIDSDPNRWGQPIREALIARKIITQSEDVLEFQTNQGEEEDYVVSVRMANGWKLVGQVPVKEIIGDIESLQRKITRYTALFLLVALLVGLLFSLRITQPLKELTRQMEAIENNDFKARSRIRSRDEIGKLSLRFNQMAGQIETLIHEVDEAGTKKREAEIRALRHQINPHFLYNTLSTVRWMIKLGSADGAYKGIAALVELMESSMGREGMFTTIRQELEMLDKYMVIQQFRYGAELKLAVEADETLLSFEIPGMLLQPIVENAIFHGLAPKNERGTVWLRVGKAEQFPAAAIVITVADDGVGMETERLKTLLRDGGNTPKSGMFGIGLRHVHETLQLYYGLGSGVIIRSQPGDGTTVELTLVPRGVADNDL</sequence>
<dbReference type="Pfam" id="PF06580">
    <property type="entry name" value="His_kinase"/>
    <property type="match status" value="1"/>
</dbReference>
<dbReference type="InterPro" id="IPR003660">
    <property type="entry name" value="HAMP_dom"/>
</dbReference>
<dbReference type="InterPro" id="IPR010559">
    <property type="entry name" value="Sig_transdc_His_kin_internal"/>
</dbReference>
<dbReference type="InterPro" id="IPR003594">
    <property type="entry name" value="HATPase_dom"/>
</dbReference>
<name>A0A494Y0B5_9BACL</name>
<feature type="domain" description="HAMP" evidence="14">
    <location>
        <begin position="331"/>
        <end position="383"/>
    </location>
</feature>
<evidence type="ECO:0000313" key="15">
    <source>
        <dbReference type="EMBL" id="RKP56184.1"/>
    </source>
</evidence>
<keyword evidence="16" id="KW-1185">Reference proteome</keyword>
<keyword evidence="12" id="KW-0175">Coiled coil</keyword>
<evidence type="ECO:0000256" key="9">
    <source>
        <dbReference type="ARBA" id="ARBA00022989"/>
    </source>
</evidence>
<comment type="caution">
    <text evidence="15">The sequence shown here is derived from an EMBL/GenBank/DDBJ whole genome shotgun (WGS) entry which is preliminary data.</text>
</comment>
<feature type="coiled-coil region" evidence="12">
    <location>
        <begin position="337"/>
        <end position="398"/>
    </location>
</feature>
<dbReference type="Pfam" id="PF02743">
    <property type="entry name" value="dCache_1"/>
    <property type="match status" value="1"/>
</dbReference>
<dbReference type="InterPro" id="IPR033479">
    <property type="entry name" value="dCache_1"/>
</dbReference>
<accession>A0A494Y0B5</accession>
<dbReference type="InterPro" id="IPR036890">
    <property type="entry name" value="HATPase_C_sf"/>
</dbReference>
<reference evidence="15 16" key="1">
    <citation type="submission" date="2018-10" db="EMBL/GenBank/DDBJ databases">
        <title>Cohnella sp. M2MS4P-1, whole genome shotgun sequence.</title>
        <authorList>
            <person name="Tuo L."/>
        </authorList>
    </citation>
    <scope>NUCLEOTIDE SEQUENCE [LARGE SCALE GENOMIC DNA]</scope>
    <source>
        <strain evidence="15 16">M2MS4P-1</strain>
    </source>
</reference>
<dbReference type="Pfam" id="PF00672">
    <property type="entry name" value="HAMP"/>
    <property type="match status" value="1"/>
</dbReference>
<comment type="catalytic activity">
    <reaction evidence="1">
        <text>ATP + protein L-histidine = ADP + protein N-phospho-L-histidine.</text>
        <dbReference type="EC" id="2.7.13.3"/>
    </reaction>
</comment>
<dbReference type="RefSeq" id="WP_120975151.1">
    <property type="nucleotide sequence ID" value="NZ_RBZM01000003.1"/>
</dbReference>
<dbReference type="Gene3D" id="3.30.450.20">
    <property type="entry name" value="PAS domain"/>
    <property type="match status" value="1"/>
</dbReference>
<dbReference type="Gene3D" id="3.30.565.10">
    <property type="entry name" value="Histidine kinase-like ATPase, C-terminal domain"/>
    <property type="match status" value="1"/>
</dbReference>
<dbReference type="EMBL" id="RBZM01000003">
    <property type="protein sequence ID" value="RKP56184.1"/>
    <property type="molecule type" value="Genomic_DNA"/>
</dbReference>
<evidence type="ECO:0000256" key="13">
    <source>
        <dbReference type="SAM" id="Phobius"/>
    </source>
</evidence>
<keyword evidence="11 13" id="KW-0472">Membrane</keyword>
<dbReference type="PANTHER" id="PTHR34220:SF7">
    <property type="entry name" value="SENSOR HISTIDINE KINASE YPDA"/>
    <property type="match status" value="1"/>
</dbReference>
<protein>
    <recommendedName>
        <fullName evidence="3">histidine kinase</fullName>
        <ecNumber evidence="3">2.7.13.3</ecNumber>
    </recommendedName>
</protein>
<evidence type="ECO:0000256" key="11">
    <source>
        <dbReference type="ARBA" id="ARBA00023136"/>
    </source>
</evidence>
<dbReference type="InterPro" id="IPR050640">
    <property type="entry name" value="Bact_2-comp_sensor_kinase"/>
</dbReference>
<organism evidence="15 16">
    <name type="scientific">Cohnella endophytica</name>
    <dbReference type="NCBI Taxonomy" id="2419778"/>
    <lineage>
        <taxon>Bacteria</taxon>
        <taxon>Bacillati</taxon>
        <taxon>Bacillota</taxon>
        <taxon>Bacilli</taxon>
        <taxon>Bacillales</taxon>
        <taxon>Paenibacillaceae</taxon>
        <taxon>Cohnella</taxon>
    </lineage>
</organism>
<feature type="transmembrane region" description="Helical" evidence="13">
    <location>
        <begin position="314"/>
        <end position="334"/>
    </location>
</feature>
<dbReference type="PRINTS" id="PR00344">
    <property type="entry name" value="BCTRLSENSOR"/>
</dbReference>
<evidence type="ECO:0000256" key="12">
    <source>
        <dbReference type="SAM" id="Coils"/>
    </source>
</evidence>
<gene>
    <name evidence="15" type="ORF">D7Z26_05960</name>
</gene>
<dbReference type="Proteomes" id="UP000282076">
    <property type="component" value="Unassembled WGS sequence"/>
</dbReference>
<keyword evidence="5" id="KW-0597">Phosphoprotein</keyword>
<dbReference type="SUPFAM" id="SSF55874">
    <property type="entry name" value="ATPase domain of HSP90 chaperone/DNA topoisomerase II/histidine kinase"/>
    <property type="match status" value="1"/>
</dbReference>
<evidence type="ECO:0000256" key="8">
    <source>
        <dbReference type="ARBA" id="ARBA00022777"/>
    </source>
</evidence>
<keyword evidence="4" id="KW-1003">Cell membrane</keyword>
<dbReference type="OrthoDB" id="9776552at2"/>
<evidence type="ECO:0000256" key="5">
    <source>
        <dbReference type="ARBA" id="ARBA00022553"/>
    </source>
</evidence>
<dbReference type="SUPFAM" id="SSF158472">
    <property type="entry name" value="HAMP domain-like"/>
    <property type="match status" value="1"/>
</dbReference>
<evidence type="ECO:0000256" key="4">
    <source>
        <dbReference type="ARBA" id="ARBA00022475"/>
    </source>
</evidence>
<keyword evidence="6" id="KW-0808">Transferase</keyword>
<keyword evidence="8 15" id="KW-0418">Kinase</keyword>
<dbReference type="GO" id="GO:0005886">
    <property type="term" value="C:plasma membrane"/>
    <property type="evidence" value="ECO:0007669"/>
    <property type="project" value="UniProtKB-SubCell"/>
</dbReference>
<evidence type="ECO:0000256" key="2">
    <source>
        <dbReference type="ARBA" id="ARBA00004651"/>
    </source>
</evidence>
<keyword evidence="7 13" id="KW-0812">Transmembrane</keyword>
<dbReference type="PANTHER" id="PTHR34220">
    <property type="entry name" value="SENSOR HISTIDINE KINASE YPDA"/>
    <property type="match status" value="1"/>
</dbReference>
<keyword evidence="10" id="KW-0902">Two-component regulatory system</keyword>
<dbReference type="GO" id="GO:0000155">
    <property type="term" value="F:phosphorelay sensor kinase activity"/>
    <property type="evidence" value="ECO:0007669"/>
    <property type="project" value="InterPro"/>
</dbReference>
<dbReference type="Gene3D" id="1.10.8.500">
    <property type="entry name" value="HAMP domain in histidine kinase"/>
    <property type="match status" value="1"/>
</dbReference>
<proteinExistence type="predicted"/>
<dbReference type="EC" id="2.7.13.3" evidence="3"/>
<dbReference type="AlphaFoldDB" id="A0A494Y0B5"/>
<dbReference type="Pfam" id="PF02518">
    <property type="entry name" value="HATPase_c"/>
    <property type="match status" value="1"/>
</dbReference>
<evidence type="ECO:0000256" key="3">
    <source>
        <dbReference type="ARBA" id="ARBA00012438"/>
    </source>
</evidence>
<dbReference type="SMART" id="SM00387">
    <property type="entry name" value="HATPase_c"/>
    <property type="match status" value="1"/>
</dbReference>
<evidence type="ECO:0000256" key="6">
    <source>
        <dbReference type="ARBA" id="ARBA00022679"/>
    </source>
</evidence>
<dbReference type="PROSITE" id="PS50885">
    <property type="entry name" value="HAMP"/>
    <property type="match status" value="1"/>
</dbReference>
<evidence type="ECO:0000256" key="7">
    <source>
        <dbReference type="ARBA" id="ARBA00022692"/>
    </source>
</evidence>
<evidence type="ECO:0000256" key="10">
    <source>
        <dbReference type="ARBA" id="ARBA00023012"/>
    </source>
</evidence>
<evidence type="ECO:0000256" key="1">
    <source>
        <dbReference type="ARBA" id="ARBA00000085"/>
    </source>
</evidence>